<dbReference type="EMBL" id="BEGY01000021">
    <property type="protein sequence ID" value="GAX76963.1"/>
    <property type="molecule type" value="Genomic_DNA"/>
</dbReference>
<evidence type="ECO:0000313" key="2">
    <source>
        <dbReference type="Proteomes" id="UP000232323"/>
    </source>
</evidence>
<comment type="caution">
    <text evidence="1">The sequence shown here is derived from an EMBL/GenBank/DDBJ whole genome shotgun (WGS) entry which is preliminary data.</text>
</comment>
<name>A0A250X1J6_9CHLO</name>
<evidence type="ECO:0000313" key="1">
    <source>
        <dbReference type="EMBL" id="GAX76963.1"/>
    </source>
</evidence>
<keyword evidence="2" id="KW-1185">Reference proteome</keyword>
<sequence length="692" mass="79655">MVENRDIYYAATPSEYVDKYGKLMKLVERLQANLLTRFSGCHEGAVVEEGVGLSLSNFESWRSAMAFLKKLQWLLLSGSNPPDPMKDSALVNARRNAIKSLTTHSRYKQRLNIVLVHKPFTLEDRAALRDDLVYPGTDSKKAVFKKIRSSLELSLGDKSYERGDHIRHMRRVGLGSLTYDSQPTYLINGYPMEAATAALWKTKEEPGDKTIVATYLVHCGDPVQRLDPATHNAVNADISELLKKMESTFSSVTHQTRKSGVTGDMLSFNQSKEESMSKGQWLRGVFEKSYCSLLSSNTAAISAGYLLREQVAVWRAYLMPSDLTNGHLVLGFVEMEENWPLAESHALYMEFHKYNKELSNKGGERWRREGDVMTEEYLLLVSTVYKRSFFQDLPFMWITNPDHVLFSHKFFEDYHDDEWRRWCMISLSYSQFMEKTHQGYLSKYSWSDVVLHNREAFNHAMEHMKRGCFDMLLGCGNQELDRQLSSAVEETRQAMFTQVNDFKKRQVTLMLQLQQHDHVDLQKIQSDLIDLIHHWSTLCQEHASTSAAQLPLIHQLQQQTEGMQGTSSMRHNHMMTKALHTIIGQNHNTTSQVHTLTLLMNDMMEEMNRRAQQDLHVNKTEHEITRQQVNRLVRGGQRLACTTTRCPGQPKHCAEAITGGTASEGKHCQVYWQTRECKEETYIHVITVSYFE</sequence>
<proteinExistence type="predicted"/>
<dbReference type="AlphaFoldDB" id="A0A250X1J6"/>
<protein>
    <submittedName>
        <fullName evidence="1">Uncharacterized protein</fullName>
    </submittedName>
</protein>
<accession>A0A250X1J6</accession>
<dbReference type="Proteomes" id="UP000232323">
    <property type="component" value="Unassembled WGS sequence"/>
</dbReference>
<gene>
    <name evidence="1" type="ORF">CEUSTIGMA_g4410.t1</name>
</gene>
<reference evidence="1 2" key="1">
    <citation type="submission" date="2017-08" db="EMBL/GenBank/DDBJ databases">
        <title>Acidophilic green algal genome provides insights into adaptation to an acidic environment.</title>
        <authorList>
            <person name="Hirooka S."/>
            <person name="Hirose Y."/>
            <person name="Kanesaki Y."/>
            <person name="Higuchi S."/>
            <person name="Fujiwara T."/>
            <person name="Onuma R."/>
            <person name="Era A."/>
            <person name="Ohbayashi R."/>
            <person name="Uzuka A."/>
            <person name="Nozaki H."/>
            <person name="Yoshikawa H."/>
            <person name="Miyagishima S.Y."/>
        </authorList>
    </citation>
    <scope>NUCLEOTIDE SEQUENCE [LARGE SCALE GENOMIC DNA]</scope>
    <source>
        <strain evidence="1 2">NIES-2499</strain>
    </source>
</reference>
<organism evidence="1 2">
    <name type="scientific">Chlamydomonas eustigma</name>
    <dbReference type="NCBI Taxonomy" id="1157962"/>
    <lineage>
        <taxon>Eukaryota</taxon>
        <taxon>Viridiplantae</taxon>
        <taxon>Chlorophyta</taxon>
        <taxon>core chlorophytes</taxon>
        <taxon>Chlorophyceae</taxon>
        <taxon>CS clade</taxon>
        <taxon>Chlamydomonadales</taxon>
        <taxon>Chlamydomonadaceae</taxon>
        <taxon>Chlamydomonas</taxon>
    </lineage>
</organism>